<name>I4A095_ORNRL</name>
<protein>
    <submittedName>
        <fullName evidence="2">Phage putative head morphogenesis protein, SPP1 gp7 family</fullName>
    </submittedName>
</protein>
<keyword evidence="3" id="KW-1185">Reference proteome</keyword>
<evidence type="ECO:0000313" key="2">
    <source>
        <dbReference type="EMBL" id="AFL97379.1"/>
    </source>
</evidence>
<dbReference type="eggNOG" id="COG2369">
    <property type="taxonomic scope" value="Bacteria"/>
</dbReference>
<organism evidence="2 3">
    <name type="scientific">Ornithobacterium rhinotracheale (strain ATCC 51463 / DSM 15997 / CCUG 23171 / CIP 104009 / LMG 9086)</name>
    <dbReference type="NCBI Taxonomy" id="867902"/>
    <lineage>
        <taxon>Bacteria</taxon>
        <taxon>Pseudomonadati</taxon>
        <taxon>Bacteroidota</taxon>
        <taxon>Flavobacteriia</taxon>
        <taxon>Flavobacteriales</taxon>
        <taxon>Weeksellaceae</taxon>
        <taxon>Ornithobacterium</taxon>
    </lineage>
</organism>
<dbReference type="Pfam" id="PF04233">
    <property type="entry name" value="Phage_Mu_F"/>
    <property type="match status" value="1"/>
</dbReference>
<dbReference type="Proteomes" id="UP000006051">
    <property type="component" value="Chromosome"/>
</dbReference>
<dbReference type="AlphaFoldDB" id="I4A095"/>
<gene>
    <name evidence="2" type="ordered locus">Ornrh_1194</name>
</gene>
<dbReference type="KEGG" id="orh:Ornrh_1194"/>
<dbReference type="HOGENOM" id="CLU_058226_0_0_10"/>
<evidence type="ECO:0000313" key="3">
    <source>
        <dbReference type="Proteomes" id="UP000006051"/>
    </source>
</evidence>
<evidence type="ECO:0000259" key="1">
    <source>
        <dbReference type="Pfam" id="PF04233"/>
    </source>
</evidence>
<dbReference type="InterPro" id="IPR006528">
    <property type="entry name" value="Phage_head_morphogenesis_dom"/>
</dbReference>
<sequence>MYLQKNKHSLRHKGVVRATFNKLWQGVEGEIKPIINEDLKIENAPFIQKMKDNVWEFSMAKNTADNIALNNALISPNGKVRSWNEFRKEALKIIDRSARYLKTEYNTAVASARMAAKWERFQREKHIYPYAKFFVVQDNHTSDICAPLHGVVVPWDHPLLKTHFPPNHFNCRTDVEAVRYEEPTPNEQIKAPDIPQNFRNNIGITGKIFAENSLYFEKLNEYFTEDEQKVILGELMSEEQSFVSRYVSEKTEGVLRVNINPDLKDLPTNLYLGKLIVDDHKAKVDILAHLEGRKNPEFRIDGIIGDATNRNKDTKPQNFITNSVRKLYDSEQLGGFDKACLVMNFGEINNVSVKNKKRAASELQESFKKFDKLEFVILFANGKVWRIDRVTALMTPSNDFKIKFAQFIDKK</sequence>
<feature type="domain" description="Phage head morphogenesis" evidence="1">
    <location>
        <begin position="85"/>
        <end position="175"/>
    </location>
</feature>
<dbReference type="PATRIC" id="fig|867902.3.peg.1173"/>
<reference evidence="2 3" key="1">
    <citation type="submission" date="2012-06" db="EMBL/GenBank/DDBJ databases">
        <title>The complete genome of Ornithobacterium rhinotracheale DSM 15997.</title>
        <authorList>
            <consortium name="US DOE Joint Genome Institute (JGI-PGF)"/>
            <person name="Lucas S."/>
            <person name="Copeland A."/>
            <person name="Lapidus A."/>
            <person name="Goodwin L."/>
            <person name="Pitluck S."/>
            <person name="Peters L."/>
            <person name="Mikhailova N."/>
            <person name="Teshima H."/>
            <person name="Kyrpides N."/>
            <person name="Mavromatis K."/>
            <person name="Pagani I."/>
            <person name="Ivanova N."/>
            <person name="Ovchinnikova G."/>
            <person name="Zeytun A."/>
            <person name="Detter J.C."/>
            <person name="Han C."/>
            <person name="Land M."/>
            <person name="Hauser L."/>
            <person name="Markowitz V."/>
            <person name="Cheng J.-F."/>
            <person name="Hugenholtz P."/>
            <person name="Woyke T."/>
            <person name="Wu D."/>
            <person name="Lang E."/>
            <person name="Kopitz M."/>
            <person name="Brambilla E."/>
            <person name="Klenk H.-P."/>
            <person name="Eisen J.A."/>
        </authorList>
    </citation>
    <scope>NUCLEOTIDE SEQUENCE [LARGE SCALE GENOMIC DNA]</scope>
    <source>
        <strain evidence="3">ATCC 51463 / DSM 15997 / CCUG 23171 / LMG 9086</strain>
    </source>
</reference>
<dbReference type="NCBIfam" id="TIGR01641">
    <property type="entry name" value="phageSPP1_gp7"/>
    <property type="match status" value="1"/>
</dbReference>
<accession>I4A095</accession>
<proteinExistence type="predicted"/>
<dbReference type="STRING" id="867902.Ornrh_1194"/>
<dbReference type="EMBL" id="CP003283">
    <property type="protein sequence ID" value="AFL97379.1"/>
    <property type="molecule type" value="Genomic_DNA"/>
</dbReference>